<gene>
    <name evidence="1" type="ORF">HH216_15405</name>
</gene>
<dbReference type="Proteomes" id="UP000501128">
    <property type="component" value="Chromosome"/>
</dbReference>
<protein>
    <submittedName>
        <fullName evidence="1">Uncharacterized protein</fullName>
    </submittedName>
</protein>
<sequence>MHIDDAQLEQRINDEVNATGKSVQLVIEELLSAALPTLEYPHLNPTEHGHIIADSLDLSNEQSANTTLFGQVTDSADYVSNLRKASWRR</sequence>
<evidence type="ECO:0000313" key="1">
    <source>
        <dbReference type="EMBL" id="QJD79651.1"/>
    </source>
</evidence>
<accession>A0A7L5DQA0</accession>
<reference evidence="1 2" key="1">
    <citation type="submission" date="2020-04" db="EMBL/GenBank/DDBJ databases">
        <title>Genome sequencing of novel species.</title>
        <authorList>
            <person name="Heo J."/>
            <person name="Kim S.-J."/>
            <person name="Kim J.-S."/>
            <person name="Hong S.-B."/>
            <person name="Kwon S.-W."/>
        </authorList>
    </citation>
    <scope>NUCLEOTIDE SEQUENCE [LARGE SCALE GENOMIC DNA]</scope>
    <source>
        <strain evidence="1 2">CJU-R4</strain>
    </source>
</reference>
<dbReference type="EMBL" id="CP051677">
    <property type="protein sequence ID" value="QJD79651.1"/>
    <property type="molecule type" value="Genomic_DNA"/>
</dbReference>
<name>A0A7L5DQA0_9BACT</name>
<evidence type="ECO:0000313" key="2">
    <source>
        <dbReference type="Proteomes" id="UP000501128"/>
    </source>
</evidence>
<proteinExistence type="predicted"/>
<dbReference type="KEGG" id="srho:HH216_15405"/>
<dbReference type="AlphaFoldDB" id="A0A7L5DQA0"/>
<dbReference type="RefSeq" id="WP_169551615.1">
    <property type="nucleotide sequence ID" value="NZ_CP051677.1"/>
</dbReference>
<keyword evidence="2" id="KW-1185">Reference proteome</keyword>
<organism evidence="1 2">
    <name type="scientific">Spirosoma rhododendri</name>
    <dbReference type="NCBI Taxonomy" id="2728024"/>
    <lineage>
        <taxon>Bacteria</taxon>
        <taxon>Pseudomonadati</taxon>
        <taxon>Bacteroidota</taxon>
        <taxon>Cytophagia</taxon>
        <taxon>Cytophagales</taxon>
        <taxon>Cytophagaceae</taxon>
        <taxon>Spirosoma</taxon>
    </lineage>
</organism>